<organism evidence="2 3">
    <name type="scientific">Mycena pura</name>
    <dbReference type="NCBI Taxonomy" id="153505"/>
    <lineage>
        <taxon>Eukaryota</taxon>
        <taxon>Fungi</taxon>
        <taxon>Dikarya</taxon>
        <taxon>Basidiomycota</taxon>
        <taxon>Agaricomycotina</taxon>
        <taxon>Agaricomycetes</taxon>
        <taxon>Agaricomycetidae</taxon>
        <taxon>Agaricales</taxon>
        <taxon>Marasmiineae</taxon>
        <taxon>Mycenaceae</taxon>
        <taxon>Mycena</taxon>
    </lineage>
</organism>
<protein>
    <submittedName>
        <fullName evidence="2">Uncharacterized protein</fullName>
    </submittedName>
</protein>
<gene>
    <name evidence="2" type="ORF">GGX14DRAFT_568451</name>
</gene>
<evidence type="ECO:0000313" key="2">
    <source>
        <dbReference type="EMBL" id="KAJ7205998.1"/>
    </source>
</evidence>
<feature type="region of interest" description="Disordered" evidence="1">
    <location>
        <begin position="1"/>
        <end position="32"/>
    </location>
</feature>
<comment type="caution">
    <text evidence="2">The sequence shown here is derived from an EMBL/GenBank/DDBJ whole genome shotgun (WGS) entry which is preliminary data.</text>
</comment>
<sequence length="79" mass="8367">MEQSKGSIAPPPADGFLAELETEGAKQAPDPSIFLLPPTATPLLRYLCNASLPKPDFNALRAPCPEPACTRVLPAPRKA</sequence>
<name>A0AAD6V8R3_9AGAR</name>
<dbReference type="EMBL" id="JARJCW010000041">
    <property type="protein sequence ID" value="KAJ7205998.1"/>
    <property type="molecule type" value="Genomic_DNA"/>
</dbReference>
<evidence type="ECO:0000313" key="3">
    <source>
        <dbReference type="Proteomes" id="UP001219525"/>
    </source>
</evidence>
<proteinExistence type="predicted"/>
<reference evidence="2" key="1">
    <citation type="submission" date="2023-03" db="EMBL/GenBank/DDBJ databases">
        <title>Massive genome expansion in bonnet fungi (Mycena s.s.) driven by repeated elements and novel gene families across ecological guilds.</title>
        <authorList>
            <consortium name="Lawrence Berkeley National Laboratory"/>
            <person name="Harder C.B."/>
            <person name="Miyauchi S."/>
            <person name="Viragh M."/>
            <person name="Kuo A."/>
            <person name="Thoen E."/>
            <person name="Andreopoulos B."/>
            <person name="Lu D."/>
            <person name="Skrede I."/>
            <person name="Drula E."/>
            <person name="Henrissat B."/>
            <person name="Morin E."/>
            <person name="Kohler A."/>
            <person name="Barry K."/>
            <person name="LaButti K."/>
            <person name="Morin E."/>
            <person name="Salamov A."/>
            <person name="Lipzen A."/>
            <person name="Mereny Z."/>
            <person name="Hegedus B."/>
            <person name="Baldrian P."/>
            <person name="Stursova M."/>
            <person name="Weitz H."/>
            <person name="Taylor A."/>
            <person name="Grigoriev I.V."/>
            <person name="Nagy L.G."/>
            <person name="Martin F."/>
            <person name="Kauserud H."/>
        </authorList>
    </citation>
    <scope>NUCLEOTIDE SEQUENCE</scope>
    <source>
        <strain evidence="2">9144</strain>
    </source>
</reference>
<keyword evidence="3" id="KW-1185">Reference proteome</keyword>
<dbReference type="AlphaFoldDB" id="A0AAD6V8R3"/>
<dbReference type="Proteomes" id="UP001219525">
    <property type="component" value="Unassembled WGS sequence"/>
</dbReference>
<accession>A0AAD6V8R3</accession>
<evidence type="ECO:0000256" key="1">
    <source>
        <dbReference type="SAM" id="MobiDB-lite"/>
    </source>
</evidence>